<comment type="subcellular location">
    <subcellularLocation>
        <location evidence="1">Cell membrane</location>
        <topology evidence="1">Multi-pass membrane protein</topology>
    </subcellularLocation>
</comment>
<feature type="transmembrane region" description="Helical" evidence="8">
    <location>
        <begin position="370"/>
        <end position="392"/>
    </location>
</feature>
<evidence type="ECO:0000256" key="1">
    <source>
        <dbReference type="ARBA" id="ARBA00004651"/>
    </source>
</evidence>
<dbReference type="Proteomes" id="UP000178347">
    <property type="component" value="Unassembled WGS sequence"/>
</dbReference>
<dbReference type="GO" id="GO:0009103">
    <property type="term" value="P:lipopolysaccharide biosynthetic process"/>
    <property type="evidence" value="ECO:0007669"/>
    <property type="project" value="UniProtKB-ARBA"/>
</dbReference>
<keyword evidence="2" id="KW-1003">Cell membrane</keyword>
<sequence>MGIKFSRNQKIEIAIVALAIILRVGYFWINMATHDNSLLGTIWKSESYYEIAHNILSGHGFSGATTEPYTPDSWRTPLYPLFIAANFKLFGSDLAVIISQIIMGSILALLAKRISYHIMNNEKIAIGVGIFFAIEPLLIRLTSVLLTETLFLTLFFGFLLAFYNYLKNEKFSYLAVSAVLLGLTTLTRPITQYLPVIIVALIIWIFRKKITIRVFWRMLGFLVIFVMMLSPWLYRNSRLFGSPALAATSANNLYGYFIPSILALKNNISYNEAKNKFFAEEKISDLTIIDLKTANHFTQRSIEILKKMPPYDTTKVIVLTVVSLFTQDGYRDILGDLGLDANLPAIPVFKIIQSPRIALSIIGGLIRGPAIIVIAGRIFWILMTLFAALGIIKYLKRERLQNKISFTFLIIFYFTITSAVVGLGVTARYRAPINIFIATFAFYAIGRQENTKLSSLKPIKVESPGLMK</sequence>
<keyword evidence="3" id="KW-0328">Glycosyltransferase</keyword>
<evidence type="ECO:0000313" key="11">
    <source>
        <dbReference type="Proteomes" id="UP000178347"/>
    </source>
</evidence>
<dbReference type="STRING" id="1798692.A3G00_02490"/>
<accession>A0A1F6MRK4</accession>
<name>A0A1F6MRK4_9BACT</name>
<keyword evidence="5 8" id="KW-0812">Transmembrane</keyword>
<evidence type="ECO:0000256" key="7">
    <source>
        <dbReference type="ARBA" id="ARBA00023136"/>
    </source>
</evidence>
<keyword evidence="6 8" id="KW-1133">Transmembrane helix</keyword>
<protein>
    <recommendedName>
        <fullName evidence="9">Glycosyltransferase RgtA/B/C/D-like domain-containing protein</fullName>
    </recommendedName>
</protein>
<feature type="transmembrane region" description="Helical" evidence="8">
    <location>
        <begin position="12"/>
        <end position="29"/>
    </location>
</feature>
<comment type="caution">
    <text evidence="10">The sequence shown here is derived from an EMBL/GenBank/DDBJ whole genome shotgun (WGS) entry which is preliminary data.</text>
</comment>
<feature type="domain" description="Glycosyltransferase RgtA/B/C/D-like" evidence="9">
    <location>
        <begin position="76"/>
        <end position="234"/>
    </location>
</feature>
<feature type="transmembrane region" description="Helical" evidence="8">
    <location>
        <begin position="171"/>
        <end position="186"/>
    </location>
</feature>
<evidence type="ECO:0000256" key="2">
    <source>
        <dbReference type="ARBA" id="ARBA00022475"/>
    </source>
</evidence>
<feature type="transmembrane region" description="Helical" evidence="8">
    <location>
        <begin position="149"/>
        <end position="166"/>
    </location>
</feature>
<dbReference type="GO" id="GO:0005886">
    <property type="term" value="C:plasma membrane"/>
    <property type="evidence" value="ECO:0007669"/>
    <property type="project" value="UniProtKB-SubCell"/>
</dbReference>
<evidence type="ECO:0000256" key="3">
    <source>
        <dbReference type="ARBA" id="ARBA00022676"/>
    </source>
</evidence>
<dbReference type="EMBL" id="MFQN01000019">
    <property type="protein sequence ID" value="OGH74299.1"/>
    <property type="molecule type" value="Genomic_DNA"/>
</dbReference>
<dbReference type="Pfam" id="PF13231">
    <property type="entry name" value="PMT_2"/>
    <property type="match status" value="1"/>
</dbReference>
<feature type="transmembrane region" description="Helical" evidence="8">
    <location>
        <begin position="404"/>
        <end position="423"/>
    </location>
</feature>
<feature type="transmembrane region" description="Helical" evidence="8">
    <location>
        <begin position="192"/>
        <end position="207"/>
    </location>
</feature>
<evidence type="ECO:0000256" key="6">
    <source>
        <dbReference type="ARBA" id="ARBA00022989"/>
    </source>
</evidence>
<reference evidence="10 11" key="1">
    <citation type="journal article" date="2016" name="Nat. Commun.">
        <title>Thousands of microbial genomes shed light on interconnected biogeochemical processes in an aquifer system.</title>
        <authorList>
            <person name="Anantharaman K."/>
            <person name="Brown C.T."/>
            <person name="Hug L.A."/>
            <person name="Sharon I."/>
            <person name="Castelle C.J."/>
            <person name="Probst A.J."/>
            <person name="Thomas B.C."/>
            <person name="Singh A."/>
            <person name="Wilkins M.J."/>
            <person name="Karaoz U."/>
            <person name="Brodie E.L."/>
            <person name="Williams K.H."/>
            <person name="Hubbard S.S."/>
            <person name="Banfield J.F."/>
        </authorList>
    </citation>
    <scope>NUCLEOTIDE SEQUENCE [LARGE SCALE GENOMIC DNA]</scope>
</reference>
<dbReference type="AlphaFoldDB" id="A0A1F6MRK4"/>
<gene>
    <name evidence="10" type="ORF">A3G00_02490</name>
</gene>
<evidence type="ECO:0000313" key="10">
    <source>
        <dbReference type="EMBL" id="OGH74299.1"/>
    </source>
</evidence>
<evidence type="ECO:0000256" key="4">
    <source>
        <dbReference type="ARBA" id="ARBA00022679"/>
    </source>
</evidence>
<evidence type="ECO:0000256" key="8">
    <source>
        <dbReference type="SAM" id="Phobius"/>
    </source>
</evidence>
<dbReference type="GO" id="GO:0016763">
    <property type="term" value="F:pentosyltransferase activity"/>
    <property type="evidence" value="ECO:0007669"/>
    <property type="project" value="TreeGrafter"/>
</dbReference>
<dbReference type="InterPro" id="IPR050297">
    <property type="entry name" value="LipidA_mod_glycosyltrf_83"/>
</dbReference>
<feature type="transmembrane region" description="Helical" evidence="8">
    <location>
        <begin position="94"/>
        <end position="112"/>
    </location>
</feature>
<proteinExistence type="predicted"/>
<keyword evidence="4" id="KW-0808">Transferase</keyword>
<organism evidence="10 11">
    <name type="scientific">Candidatus Magasanikbacteria bacterium RIFCSPLOWO2_12_FULL_43_12</name>
    <dbReference type="NCBI Taxonomy" id="1798692"/>
    <lineage>
        <taxon>Bacteria</taxon>
        <taxon>Candidatus Magasanikiibacteriota</taxon>
    </lineage>
</organism>
<dbReference type="InterPro" id="IPR038731">
    <property type="entry name" value="RgtA/B/C-like"/>
</dbReference>
<dbReference type="PANTHER" id="PTHR33908:SF11">
    <property type="entry name" value="MEMBRANE PROTEIN"/>
    <property type="match status" value="1"/>
</dbReference>
<feature type="transmembrane region" description="Helical" evidence="8">
    <location>
        <begin position="214"/>
        <end position="234"/>
    </location>
</feature>
<evidence type="ECO:0000259" key="9">
    <source>
        <dbReference type="Pfam" id="PF13231"/>
    </source>
</evidence>
<feature type="transmembrane region" description="Helical" evidence="8">
    <location>
        <begin position="124"/>
        <end position="143"/>
    </location>
</feature>
<keyword evidence="7 8" id="KW-0472">Membrane</keyword>
<dbReference type="PANTHER" id="PTHR33908">
    <property type="entry name" value="MANNOSYLTRANSFERASE YKCB-RELATED"/>
    <property type="match status" value="1"/>
</dbReference>
<evidence type="ECO:0000256" key="5">
    <source>
        <dbReference type="ARBA" id="ARBA00022692"/>
    </source>
</evidence>